<evidence type="ECO:0000313" key="2">
    <source>
        <dbReference type="Proteomes" id="UP000011728"/>
    </source>
</evidence>
<evidence type="ECO:0000313" key="1">
    <source>
        <dbReference type="EMBL" id="AGF54195.1"/>
    </source>
</evidence>
<proteinExistence type="predicted"/>
<accession>M1LN19</accession>
<keyword evidence="2" id="KW-1185">Reference proteome</keyword>
<protein>
    <recommendedName>
        <fullName evidence="3">Retron-type reverse transcriptase</fullName>
    </recommendedName>
</protein>
<organism evidence="1 2">
    <name type="scientific">Clostridium saccharoperbutylacetonicum N1-4(HMT)</name>
    <dbReference type="NCBI Taxonomy" id="931276"/>
    <lineage>
        <taxon>Bacteria</taxon>
        <taxon>Bacillati</taxon>
        <taxon>Bacillota</taxon>
        <taxon>Clostridia</taxon>
        <taxon>Eubacteriales</taxon>
        <taxon>Clostridiaceae</taxon>
        <taxon>Clostridium</taxon>
    </lineage>
</organism>
<dbReference type="AlphaFoldDB" id="M1LN19"/>
<name>M1LN19_9CLOT</name>
<dbReference type="EMBL" id="CP004121">
    <property type="protein sequence ID" value="AGF54195.1"/>
    <property type="molecule type" value="Genomic_DNA"/>
</dbReference>
<dbReference type="KEGG" id="csr:Cspa_c03770"/>
<evidence type="ECO:0008006" key="3">
    <source>
        <dbReference type="Google" id="ProtNLM"/>
    </source>
</evidence>
<reference evidence="1 2" key="1">
    <citation type="submission" date="2013-02" db="EMBL/GenBank/DDBJ databases">
        <title>Genome sequence of Clostridium saccharoperbutylacetonicum N1-4(HMT).</title>
        <authorList>
            <person name="Poehlein A."/>
            <person name="Daniel R."/>
        </authorList>
    </citation>
    <scope>NUCLEOTIDE SEQUENCE [LARGE SCALE GENOMIC DNA]</scope>
    <source>
        <strain evidence="2">N1-4(HMT)</strain>
    </source>
</reference>
<dbReference type="eggNOG" id="COG3344">
    <property type="taxonomic scope" value="Bacteria"/>
</dbReference>
<dbReference type="RefSeq" id="WP_015390521.1">
    <property type="nucleotide sequence ID" value="NC_020291.1"/>
</dbReference>
<dbReference type="HOGENOM" id="CLU_2988642_0_0_9"/>
<gene>
    <name evidence="1" type="ORF">Cspa_c03770</name>
</gene>
<dbReference type="Proteomes" id="UP000011728">
    <property type="component" value="Chromosome"/>
</dbReference>
<dbReference type="PATRIC" id="fig|931276.5.peg.359"/>
<sequence length="57" mass="6828">MRGHKFCRYAYDDNVYIKRKRAGFRVMKSMTNIIENNLKLKVNKNKSAVNCISKRKF</sequence>